<dbReference type="Pfam" id="PF01400">
    <property type="entry name" value="Astacin"/>
    <property type="match status" value="1"/>
</dbReference>
<feature type="region of interest" description="Disordered" evidence="1">
    <location>
        <begin position="304"/>
        <end position="326"/>
    </location>
</feature>
<dbReference type="EMBL" id="SRLD01000005">
    <property type="protein sequence ID" value="TGE18899.1"/>
    <property type="molecule type" value="Genomic_DNA"/>
</dbReference>
<keyword evidence="4" id="KW-1185">Reference proteome</keyword>
<evidence type="ECO:0000259" key="2">
    <source>
        <dbReference type="SMART" id="SM00235"/>
    </source>
</evidence>
<proteinExistence type="predicted"/>
<sequence>MKKEASNEKRYQDALQTIIDIARGVSPEETTATGHDSDAHDSGADENGPVAVGCSVKQLPQRLWQVAADTASTINPVNAPVAAAMAELALLVSDPLSLTLLTSKYWGPTPRRLTVSFMERQPVALRTRILSHMNAWTKTSCVSFVETATNGHIRISTGPGGYWSYLGTDVLQIPKSRPTMNLQRFSMNTSEAEFRRVVRHETGHTLGFPHEHMRKELVARIDRQKAYEYFMRTQGWDPRTVDQQVLTPLNDATIMGTPPDQTSIMCYPLPGSITRDGQPILGGPDINATDYAFAGRVYPKPGRGSSLSAMSFSSEEWNTDEDVPPGQIEADVRETTMYADSAELVQDFDSNGSHN</sequence>
<dbReference type="InterPro" id="IPR006026">
    <property type="entry name" value="Peptidase_Metallo"/>
</dbReference>
<dbReference type="SMART" id="SM00235">
    <property type="entry name" value="ZnMc"/>
    <property type="match status" value="1"/>
</dbReference>
<dbReference type="AlphaFoldDB" id="A0A4Z0PNY6"/>
<feature type="domain" description="Peptidase metallopeptidase" evidence="2">
    <location>
        <begin position="102"/>
        <end position="243"/>
    </location>
</feature>
<feature type="compositionally biased region" description="Low complexity" evidence="1">
    <location>
        <begin position="305"/>
        <end position="314"/>
    </location>
</feature>
<dbReference type="Proteomes" id="UP000297739">
    <property type="component" value="Unassembled WGS sequence"/>
</dbReference>
<reference evidence="3 4" key="1">
    <citation type="submission" date="2019-04" db="EMBL/GenBank/DDBJ databases">
        <authorList>
            <person name="Feng G."/>
            <person name="Zhang J."/>
            <person name="Zhu H."/>
        </authorList>
    </citation>
    <scope>NUCLEOTIDE SEQUENCE [LARGE SCALE GENOMIC DNA]</scope>
    <source>
        <strain evidence="3 4">JCM 17223</strain>
    </source>
</reference>
<dbReference type="SUPFAM" id="SSF55486">
    <property type="entry name" value="Metalloproteases ('zincins'), catalytic domain"/>
    <property type="match status" value="1"/>
</dbReference>
<protein>
    <submittedName>
        <fullName evidence="3">Peptidase M12</fullName>
    </submittedName>
</protein>
<gene>
    <name evidence="3" type="ORF">E5J99_03925</name>
</gene>
<evidence type="ECO:0000256" key="1">
    <source>
        <dbReference type="SAM" id="MobiDB-lite"/>
    </source>
</evidence>
<dbReference type="RefSeq" id="WP_135496412.1">
    <property type="nucleotide sequence ID" value="NZ_SRLD01000005.1"/>
</dbReference>
<dbReference type="GO" id="GO:0008270">
    <property type="term" value="F:zinc ion binding"/>
    <property type="evidence" value="ECO:0007669"/>
    <property type="project" value="InterPro"/>
</dbReference>
<organism evidence="3 4">
    <name type="scientific">Hymenobacter elongatus</name>
    <dbReference type="NCBI Taxonomy" id="877208"/>
    <lineage>
        <taxon>Bacteria</taxon>
        <taxon>Pseudomonadati</taxon>
        <taxon>Bacteroidota</taxon>
        <taxon>Cytophagia</taxon>
        <taxon>Cytophagales</taxon>
        <taxon>Hymenobacteraceae</taxon>
        <taxon>Hymenobacter</taxon>
    </lineage>
</organism>
<name>A0A4Z0PNY6_9BACT</name>
<feature type="region of interest" description="Disordered" evidence="1">
    <location>
        <begin position="23"/>
        <end position="49"/>
    </location>
</feature>
<evidence type="ECO:0000313" key="4">
    <source>
        <dbReference type="Proteomes" id="UP000297739"/>
    </source>
</evidence>
<dbReference type="OrthoDB" id="3669864at2"/>
<dbReference type="GO" id="GO:0006508">
    <property type="term" value="P:proteolysis"/>
    <property type="evidence" value="ECO:0007669"/>
    <property type="project" value="InterPro"/>
</dbReference>
<comment type="caution">
    <text evidence="3">The sequence shown here is derived from an EMBL/GenBank/DDBJ whole genome shotgun (WGS) entry which is preliminary data.</text>
</comment>
<dbReference type="GO" id="GO:0004222">
    <property type="term" value="F:metalloendopeptidase activity"/>
    <property type="evidence" value="ECO:0007669"/>
    <property type="project" value="InterPro"/>
</dbReference>
<dbReference type="Gene3D" id="3.40.390.10">
    <property type="entry name" value="Collagenase (Catalytic Domain)"/>
    <property type="match status" value="1"/>
</dbReference>
<evidence type="ECO:0000313" key="3">
    <source>
        <dbReference type="EMBL" id="TGE18899.1"/>
    </source>
</evidence>
<dbReference type="InterPro" id="IPR024079">
    <property type="entry name" value="MetalloPept_cat_dom_sf"/>
</dbReference>
<dbReference type="InterPro" id="IPR001506">
    <property type="entry name" value="Peptidase_M12A"/>
</dbReference>
<accession>A0A4Z0PNY6</accession>